<sequence length="169" mass="17813">MVKRLREKAEALPLLPANADSVVKFFDAGCGQGHACFYAALLWRVNAAGIEHPDNFVAAKHTLDALNNLVGEPVSKRVRLSEKDITAPGFSLAGVTHATCIIDSAPLVQRFLEVAARCASVRAVAFVAGLGMGNMDLGPFTADASALSVSVDGGRNKRTVQVARRLAGK</sequence>
<comment type="caution">
    <text evidence="1">The sequence shown here is derived from an EMBL/GenBank/DDBJ whole genome shotgun (WGS) entry which is preliminary data.</text>
</comment>
<gene>
    <name evidence="1" type="ORF">JKP88DRAFT_313767</name>
</gene>
<evidence type="ECO:0000313" key="2">
    <source>
        <dbReference type="Proteomes" id="UP000664859"/>
    </source>
</evidence>
<dbReference type="InterPro" id="IPR029063">
    <property type="entry name" value="SAM-dependent_MTases_sf"/>
</dbReference>
<keyword evidence="2" id="KW-1185">Reference proteome</keyword>
<dbReference type="Gene3D" id="3.40.50.150">
    <property type="entry name" value="Vaccinia Virus protein VP39"/>
    <property type="match status" value="1"/>
</dbReference>
<proteinExistence type="predicted"/>
<dbReference type="Proteomes" id="UP000664859">
    <property type="component" value="Unassembled WGS sequence"/>
</dbReference>
<evidence type="ECO:0000313" key="1">
    <source>
        <dbReference type="EMBL" id="KAG5184867.1"/>
    </source>
</evidence>
<accession>A0A835Z3A6</accession>
<dbReference type="AlphaFoldDB" id="A0A835Z3A6"/>
<organism evidence="1 2">
    <name type="scientific">Tribonema minus</name>
    <dbReference type="NCBI Taxonomy" id="303371"/>
    <lineage>
        <taxon>Eukaryota</taxon>
        <taxon>Sar</taxon>
        <taxon>Stramenopiles</taxon>
        <taxon>Ochrophyta</taxon>
        <taxon>PX clade</taxon>
        <taxon>Xanthophyceae</taxon>
        <taxon>Tribonematales</taxon>
        <taxon>Tribonemataceae</taxon>
        <taxon>Tribonema</taxon>
    </lineage>
</organism>
<dbReference type="SUPFAM" id="SSF53335">
    <property type="entry name" value="S-adenosyl-L-methionine-dependent methyltransferases"/>
    <property type="match status" value="1"/>
</dbReference>
<reference evidence="1" key="1">
    <citation type="submission" date="2021-02" db="EMBL/GenBank/DDBJ databases">
        <title>First Annotated Genome of the Yellow-green Alga Tribonema minus.</title>
        <authorList>
            <person name="Mahan K.M."/>
        </authorList>
    </citation>
    <scope>NUCLEOTIDE SEQUENCE</scope>
    <source>
        <strain evidence="1">UTEX B ZZ1240</strain>
    </source>
</reference>
<name>A0A835Z3A6_9STRA</name>
<dbReference type="EMBL" id="JAFCMP010000147">
    <property type="protein sequence ID" value="KAG5184867.1"/>
    <property type="molecule type" value="Genomic_DNA"/>
</dbReference>
<protein>
    <submittedName>
        <fullName evidence="1">Uncharacterized protein</fullName>
    </submittedName>
</protein>